<feature type="region of interest" description="Disordered" evidence="1">
    <location>
        <begin position="86"/>
        <end position="233"/>
    </location>
</feature>
<dbReference type="InterPro" id="IPR014044">
    <property type="entry name" value="CAP_dom"/>
</dbReference>
<dbReference type="Proteomes" id="UP000230002">
    <property type="component" value="Unassembled WGS sequence"/>
</dbReference>
<dbReference type="OrthoDB" id="337038at2759"/>
<accession>A0A2G8SUF9</accession>
<dbReference type="InterPro" id="IPR035940">
    <property type="entry name" value="CAP_sf"/>
</dbReference>
<dbReference type="EMBL" id="AYKW01000001">
    <property type="protein sequence ID" value="PIL37353.1"/>
    <property type="molecule type" value="Genomic_DNA"/>
</dbReference>
<evidence type="ECO:0000256" key="2">
    <source>
        <dbReference type="SAM" id="Phobius"/>
    </source>
</evidence>
<protein>
    <submittedName>
        <fullName evidence="4">Transporter</fullName>
    </submittedName>
</protein>
<feature type="transmembrane region" description="Helical" evidence="2">
    <location>
        <begin position="57"/>
        <end position="80"/>
    </location>
</feature>
<dbReference type="PRINTS" id="PR00837">
    <property type="entry name" value="V5TPXLIKE"/>
</dbReference>
<name>A0A2G8SUF9_9APHY</name>
<feature type="compositionally biased region" description="Low complexity" evidence="1">
    <location>
        <begin position="164"/>
        <end position="179"/>
    </location>
</feature>
<feature type="compositionally biased region" description="Polar residues" evidence="1">
    <location>
        <begin position="109"/>
        <end position="124"/>
    </location>
</feature>
<keyword evidence="2" id="KW-1133">Transmembrane helix</keyword>
<organism evidence="4 5">
    <name type="scientific">Ganoderma sinense ZZ0214-1</name>
    <dbReference type="NCBI Taxonomy" id="1077348"/>
    <lineage>
        <taxon>Eukaryota</taxon>
        <taxon>Fungi</taxon>
        <taxon>Dikarya</taxon>
        <taxon>Basidiomycota</taxon>
        <taxon>Agaricomycotina</taxon>
        <taxon>Agaricomycetes</taxon>
        <taxon>Polyporales</taxon>
        <taxon>Polyporaceae</taxon>
        <taxon>Ganoderma</taxon>
    </lineage>
</organism>
<evidence type="ECO:0000313" key="5">
    <source>
        <dbReference type="Proteomes" id="UP000230002"/>
    </source>
</evidence>
<dbReference type="AlphaFoldDB" id="A0A2G8SUF9"/>
<dbReference type="SMART" id="SM00198">
    <property type="entry name" value="SCP"/>
    <property type="match status" value="1"/>
</dbReference>
<comment type="caution">
    <text evidence="4">The sequence shown here is derived from an EMBL/GenBank/DDBJ whole genome shotgun (WGS) entry which is preliminary data.</text>
</comment>
<evidence type="ECO:0000256" key="1">
    <source>
        <dbReference type="SAM" id="MobiDB-lite"/>
    </source>
</evidence>
<keyword evidence="5" id="KW-1185">Reference proteome</keyword>
<proteinExistence type="predicted"/>
<feature type="compositionally biased region" description="Low complexity" evidence="1">
    <location>
        <begin position="191"/>
        <end position="205"/>
    </location>
</feature>
<dbReference type="PANTHER" id="PTHR10334">
    <property type="entry name" value="CYSTEINE-RICH SECRETORY PROTEIN-RELATED"/>
    <property type="match status" value="1"/>
</dbReference>
<keyword evidence="2" id="KW-0472">Membrane</keyword>
<dbReference type="SUPFAM" id="SSF55797">
    <property type="entry name" value="PR-1-like"/>
    <property type="match status" value="1"/>
</dbReference>
<dbReference type="Gene3D" id="3.40.33.10">
    <property type="entry name" value="CAP"/>
    <property type="match status" value="1"/>
</dbReference>
<dbReference type="STRING" id="1077348.A0A2G8SUF9"/>
<feature type="compositionally biased region" description="Low complexity" evidence="1">
    <location>
        <begin position="88"/>
        <end position="108"/>
    </location>
</feature>
<feature type="compositionally biased region" description="Low complexity" evidence="1">
    <location>
        <begin position="213"/>
        <end position="233"/>
    </location>
</feature>
<evidence type="ECO:0000313" key="4">
    <source>
        <dbReference type="EMBL" id="PIL37353.1"/>
    </source>
</evidence>
<reference evidence="4 5" key="1">
    <citation type="journal article" date="2015" name="Sci. Rep.">
        <title>Chromosome-level genome map provides insights into diverse defense mechanisms in the medicinal fungus Ganoderma sinense.</title>
        <authorList>
            <person name="Zhu Y."/>
            <person name="Xu J."/>
            <person name="Sun C."/>
            <person name="Zhou S."/>
            <person name="Xu H."/>
            <person name="Nelson D.R."/>
            <person name="Qian J."/>
            <person name="Song J."/>
            <person name="Luo H."/>
            <person name="Xiang L."/>
            <person name="Li Y."/>
            <person name="Xu Z."/>
            <person name="Ji A."/>
            <person name="Wang L."/>
            <person name="Lu S."/>
            <person name="Hayward A."/>
            <person name="Sun W."/>
            <person name="Li X."/>
            <person name="Schwartz D.C."/>
            <person name="Wang Y."/>
            <person name="Chen S."/>
        </authorList>
    </citation>
    <scope>NUCLEOTIDE SEQUENCE [LARGE SCALE GENOMIC DNA]</scope>
    <source>
        <strain evidence="4 5">ZZ0214-1</strain>
    </source>
</reference>
<evidence type="ECO:0000259" key="3">
    <source>
        <dbReference type="SMART" id="SM00198"/>
    </source>
</evidence>
<feature type="transmembrane region" description="Helical" evidence="2">
    <location>
        <begin position="33"/>
        <end position="50"/>
    </location>
</feature>
<gene>
    <name evidence="4" type="ORF">GSI_01046</name>
</gene>
<feature type="domain" description="SCP" evidence="3">
    <location>
        <begin position="231"/>
        <end position="361"/>
    </location>
</feature>
<dbReference type="InterPro" id="IPR001283">
    <property type="entry name" value="CRISP-related"/>
</dbReference>
<feature type="compositionally biased region" description="Low complexity" evidence="1">
    <location>
        <begin position="125"/>
        <end position="144"/>
    </location>
</feature>
<keyword evidence="2" id="KW-0812">Transmembrane</keyword>
<dbReference type="Pfam" id="PF00188">
    <property type="entry name" value="CAP"/>
    <property type="match status" value="1"/>
</dbReference>
<sequence>MPLPDKLKGNLTTGAHSVSFPSPSFELSARHSAALWWTPLLCPTFATLVTPHSRKPFILNMNLAFASLLFMVATAVAAAVPPRHPHDPIAAAPESSSPSSSVPQDPTSIVSAPTSDPSASDTNPSRSGSSGPPSSTDVSTSSSDAGVPTSATSVHDSSTEAETHTSASQTSSTDSLTSTGGAPTITPGQRSTTSDSTSTSIASTDVPPPSSTPSPSSSTAPSKPSTSPPTVDKQTYLNKHNRWRGLVGAADLQWSDDLAAKAQSYAEQCQLQHSNGALGPIGENLVAGTGSFDAGDAMTQFVLDKSDFNPGDITFSHFTQVIWSSTTQLGCGVALCDEMFPGRGSATYHVCLYDPVGNVIGEERLNLPHYA</sequence>